<reference evidence="1 2" key="1">
    <citation type="submission" date="2020-08" db="EMBL/GenBank/DDBJ databases">
        <title>Above-ground endophytic microbial communities from plants in different locations in the United States.</title>
        <authorList>
            <person name="Frank C."/>
        </authorList>
    </citation>
    <scope>NUCLEOTIDE SEQUENCE [LARGE SCALE GENOMIC DNA]</scope>
    <source>
        <strain evidence="1 2">WP4_2_2</strain>
    </source>
</reference>
<dbReference type="InterPro" id="IPR010064">
    <property type="entry name" value="HK97-gp10_tail"/>
</dbReference>
<accession>A0A7W9WV94</accession>
<name>A0A7W9WV94_9BURK</name>
<dbReference type="AlphaFoldDB" id="A0A7W9WV94"/>
<keyword evidence="2" id="KW-1185">Reference proteome</keyword>
<evidence type="ECO:0000313" key="1">
    <source>
        <dbReference type="EMBL" id="MBB6105206.1"/>
    </source>
</evidence>
<gene>
    <name evidence="1" type="ORF">F4827_005072</name>
</gene>
<proteinExistence type="predicted"/>
<sequence length="165" mass="18727">MPAKTTGFAEFAAMLRQLPAEIGEAPLRSAAVAGGTIFRDEAAARAPDGETGNLKRALYLKFIEERSSATRKVYYVSIRRGTKDKGSKRGANDVAYYGHMVEFGHWYVPPKPKGVRWKEHRAQHIGKKWVPANPFLRPAFEARRRDVIDAMRERLKQRLLEIFKG</sequence>
<organism evidence="1 2">
    <name type="scientific">Paraburkholderia bannensis</name>
    <dbReference type="NCBI Taxonomy" id="765414"/>
    <lineage>
        <taxon>Bacteria</taxon>
        <taxon>Pseudomonadati</taxon>
        <taxon>Pseudomonadota</taxon>
        <taxon>Betaproteobacteria</taxon>
        <taxon>Burkholderiales</taxon>
        <taxon>Burkholderiaceae</taxon>
        <taxon>Paraburkholderia</taxon>
    </lineage>
</organism>
<comment type="caution">
    <text evidence="1">The sequence shown here is derived from an EMBL/GenBank/DDBJ whole genome shotgun (WGS) entry which is preliminary data.</text>
</comment>
<evidence type="ECO:0000313" key="2">
    <source>
        <dbReference type="Proteomes" id="UP000571554"/>
    </source>
</evidence>
<dbReference type="EMBL" id="JACHBW010000016">
    <property type="protein sequence ID" value="MBB6105206.1"/>
    <property type="molecule type" value="Genomic_DNA"/>
</dbReference>
<dbReference type="Proteomes" id="UP000571554">
    <property type="component" value="Unassembled WGS sequence"/>
</dbReference>
<dbReference type="NCBIfam" id="TIGR01725">
    <property type="entry name" value="phge_HK97_gp10"/>
    <property type="match status" value="1"/>
</dbReference>
<dbReference type="RefSeq" id="WP_183727767.1">
    <property type="nucleotide sequence ID" value="NZ_JACHBW010000016.1"/>
</dbReference>
<protein>
    <submittedName>
        <fullName evidence="1">HK97 gp10 family phage protein</fullName>
    </submittedName>
</protein>